<evidence type="ECO:0000313" key="10">
    <source>
        <dbReference type="EMBL" id="TPW30087.1"/>
    </source>
</evidence>
<name>A0A506UEC3_9HYPH</name>
<evidence type="ECO:0000256" key="3">
    <source>
        <dbReference type="ARBA" id="ARBA00022475"/>
    </source>
</evidence>
<dbReference type="Gene3D" id="3.30.70.270">
    <property type="match status" value="1"/>
</dbReference>
<dbReference type="Pfam" id="PF07694">
    <property type="entry name" value="5TM-5TMR_LYT"/>
    <property type="match status" value="1"/>
</dbReference>
<dbReference type="FunFam" id="3.30.70.270:FF:000001">
    <property type="entry name" value="Diguanylate cyclase domain protein"/>
    <property type="match status" value="1"/>
</dbReference>
<evidence type="ECO:0000313" key="11">
    <source>
        <dbReference type="Proteomes" id="UP000318801"/>
    </source>
</evidence>
<dbReference type="PROSITE" id="PS50887">
    <property type="entry name" value="GGDEF"/>
    <property type="match status" value="1"/>
</dbReference>
<dbReference type="InterPro" id="IPR029787">
    <property type="entry name" value="Nucleotide_cyclase"/>
</dbReference>
<dbReference type="CDD" id="cd01949">
    <property type="entry name" value="GGDEF"/>
    <property type="match status" value="1"/>
</dbReference>
<dbReference type="GO" id="GO:0000155">
    <property type="term" value="F:phosphorelay sensor kinase activity"/>
    <property type="evidence" value="ECO:0007669"/>
    <property type="project" value="InterPro"/>
</dbReference>
<accession>A0A506UEC3</accession>
<keyword evidence="4 8" id="KW-0812">Transmembrane</keyword>
<dbReference type="NCBIfam" id="TIGR00254">
    <property type="entry name" value="GGDEF"/>
    <property type="match status" value="1"/>
</dbReference>
<dbReference type="PANTHER" id="PTHR45138:SF9">
    <property type="entry name" value="DIGUANYLATE CYCLASE DGCM-RELATED"/>
    <property type="match status" value="1"/>
</dbReference>
<evidence type="ECO:0000256" key="5">
    <source>
        <dbReference type="ARBA" id="ARBA00022989"/>
    </source>
</evidence>
<evidence type="ECO:0000259" key="9">
    <source>
        <dbReference type="PROSITE" id="PS50887"/>
    </source>
</evidence>
<dbReference type="Proteomes" id="UP000318801">
    <property type="component" value="Unassembled WGS sequence"/>
</dbReference>
<evidence type="ECO:0000256" key="2">
    <source>
        <dbReference type="ARBA" id="ARBA00012528"/>
    </source>
</evidence>
<dbReference type="GO" id="GO:0005886">
    <property type="term" value="C:plasma membrane"/>
    <property type="evidence" value="ECO:0007669"/>
    <property type="project" value="UniProtKB-SubCell"/>
</dbReference>
<sequence length="367" mass="39684">MAYLQQLTSIAQLVSSLGLGALVVLGYFALLRYYRERFSGVVISGVLFGCGAVLAMLNPIQVSPGVFFDARSVFLALASPFAGPISGLIALAMAVTARFSFGGSGAFAGSIGLVIACAAGMLLWYFGPRRYRLKHFLILAAMASMMVFSAFAMGVAAGFAIIAAALIPLITINFLGVVLLGLCLEAARSNNEYMRIMAFEAERDPLTHLFNRRILDDVELKLERSITRDARQICVILFDIDHFKAINDQFGHARGDDVLLKVAGTITSRVRRSDTVVRYGGEEIAVILEDTLIENAVQVAEHARKMVERLTFEHGDERFSVTVSAGVAAFMAGDGALRNALDQADQALYRAKNAGRNRVESLMQAAA</sequence>
<keyword evidence="5 8" id="KW-1133">Transmembrane helix</keyword>
<feature type="transmembrane region" description="Helical" evidence="8">
    <location>
        <begin position="136"/>
        <end position="155"/>
    </location>
</feature>
<keyword evidence="11" id="KW-1185">Reference proteome</keyword>
<feature type="transmembrane region" description="Helical" evidence="8">
    <location>
        <begin position="101"/>
        <end position="124"/>
    </location>
</feature>
<evidence type="ECO:0000256" key="8">
    <source>
        <dbReference type="SAM" id="Phobius"/>
    </source>
</evidence>
<dbReference type="SMART" id="SM00267">
    <property type="entry name" value="GGDEF"/>
    <property type="match status" value="1"/>
</dbReference>
<comment type="caution">
    <text evidence="10">The sequence shown here is derived from an EMBL/GenBank/DDBJ whole genome shotgun (WGS) entry which is preliminary data.</text>
</comment>
<feature type="domain" description="GGDEF" evidence="9">
    <location>
        <begin position="231"/>
        <end position="364"/>
    </location>
</feature>
<protein>
    <recommendedName>
        <fullName evidence="2">diguanylate cyclase</fullName>
        <ecNumber evidence="2">2.7.7.65</ecNumber>
    </recommendedName>
</protein>
<proteinExistence type="predicted"/>
<keyword evidence="6 8" id="KW-0472">Membrane</keyword>
<comment type="subcellular location">
    <subcellularLocation>
        <location evidence="1">Cell membrane</location>
        <topology evidence="1">Multi-pass membrane protein</topology>
    </subcellularLocation>
</comment>
<dbReference type="SUPFAM" id="SSF55073">
    <property type="entry name" value="Nucleotide cyclase"/>
    <property type="match status" value="1"/>
</dbReference>
<dbReference type="Pfam" id="PF00990">
    <property type="entry name" value="GGDEF"/>
    <property type="match status" value="1"/>
</dbReference>
<dbReference type="InterPro" id="IPR050469">
    <property type="entry name" value="Diguanylate_Cyclase"/>
</dbReference>
<dbReference type="GO" id="GO:0071555">
    <property type="term" value="P:cell wall organization"/>
    <property type="evidence" value="ECO:0007669"/>
    <property type="project" value="InterPro"/>
</dbReference>
<comment type="catalytic activity">
    <reaction evidence="7">
        <text>2 GTP = 3',3'-c-di-GMP + 2 diphosphate</text>
        <dbReference type="Rhea" id="RHEA:24898"/>
        <dbReference type="ChEBI" id="CHEBI:33019"/>
        <dbReference type="ChEBI" id="CHEBI:37565"/>
        <dbReference type="ChEBI" id="CHEBI:58805"/>
        <dbReference type="EC" id="2.7.7.65"/>
    </reaction>
</comment>
<feature type="transmembrane region" description="Helical" evidence="8">
    <location>
        <begin position="161"/>
        <end position="187"/>
    </location>
</feature>
<dbReference type="GO" id="GO:0052621">
    <property type="term" value="F:diguanylate cyclase activity"/>
    <property type="evidence" value="ECO:0007669"/>
    <property type="project" value="UniProtKB-EC"/>
</dbReference>
<feature type="transmembrane region" description="Helical" evidence="8">
    <location>
        <begin position="12"/>
        <end position="34"/>
    </location>
</feature>
<dbReference type="PANTHER" id="PTHR45138">
    <property type="entry name" value="REGULATORY COMPONENTS OF SENSORY TRANSDUCTION SYSTEM"/>
    <property type="match status" value="1"/>
</dbReference>
<keyword evidence="3" id="KW-1003">Cell membrane</keyword>
<evidence type="ECO:0000256" key="7">
    <source>
        <dbReference type="ARBA" id="ARBA00034247"/>
    </source>
</evidence>
<dbReference type="EMBL" id="VHLG01000007">
    <property type="protein sequence ID" value="TPW30087.1"/>
    <property type="molecule type" value="Genomic_DNA"/>
</dbReference>
<dbReference type="EC" id="2.7.7.65" evidence="2"/>
<dbReference type="InterPro" id="IPR000160">
    <property type="entry name" value="GGDEF_dom"/>
</dbReference>
<gene>
    <name evidence="10" type="ORF">FJU08_12225</name>
</gene>
<reference evidence="10 11" key="1">
    <citation type="submission" date="2019-06" db="EMBL/GenBank/DDBJ databases">
        <authorList>
            <person name="Li M."/>
        </authorList>
    </citation>
    <scope>NUCLEOTIDE SEQUENCE [LARGE SCALE GENOMIC DNA]</scope>
    <source>
        <strain evidence="10 11">BGMRC2036</strain>
    </source>
</reference>
<organism evidence="10 11">
    <name type="scientific">Martelella alba</name>
    <dbReference type="NCBI Taxonomy" id="2590451"/>
    <lineage>
        <taxon>Bacteria</taxon>
        <taxon>Pseudomonadati</taxon>
        <taxon>Pseudomonadota</taxon>
        <taxon>Alphaproteobacteria</taxon>
        <taxon>Hyphomicrobiales</taxon>
        <taxon>Aurantimonadaceae</taxon>
        <taxon>Martelella</taxon>
    </lineage>
</organism>
<dbReference type="AlphaFoldDB" id="A0A506UEC3"/>
<evidence type="ECO:0000256" key="4">
    <source>
        <dbReference type="ARBA" id="ARBA00022692"/>
    </source>
</evidence>
<dbReference type="GO" id="GO:1902201">
    <property type="term" value="P:negative regulation of bacterial-type flagellum-dependent cell motility"/>
    <property type="evidence" value="ECO:0007669"/>
    <property type="project" value="TreeGrafter"/>
</dbReference>
<evidence type="ECO:0000256" key="1">
    <source>
        <dbReference type="ARBA" id="ARBA00004651"/>
    </source>
</evidence>
<dbReference type="InterPro" id="IPR011620">
    <property type="entry name" value="Sig_transdc_His_kinase_LytS_TM"/>
</dbReference>
<dbReference type="InterPro" id="IPR043128">
    <property type="entry name" value="Rev_trsase/Diguanyl_cyclase"/>
</dbReference>
<dbReference type="GO" id="GO:0043709">
    <property type="term" value="P:cell adhesion involved in single-species biofilm formation"/>
    <property type="evidence" value="ECO:0007669"/>
    <property type="project" value="TreeGrafter"/>
</dbReference>
<feature type="transmembrane region" description="Helical" evidence="8">
    <location>
        <begin position="40"/>
        <end position="60"/>
    </location>
</feature>
<dbReference type="OrthoDB" id="9812260at2"/>
<evidence type="ECO:0000256" key="6">
    <source>
        <dbReference type="ARBA" id="ARBA00023136"/>
    </source>
</evidence>
<feature type="transmembrane region" description="Helical" evidence="8">
    <location>
        <begin position="72"/>
        <end position="95"/>
    </location>
</feature>